<protein>
    <submittedName>
        <fullName evidence="2">Uncharacterized protein</fullName>
    </submittedName>
</protein>
<dbReference type="RefSeq" id="WP_068498413.1">
    <property type="nucleotide sequence ID" value="NZ_LWQU01000112.1"/>
</dbReference>
<gene>
    <name evidence="2" type="ORF">A6A05_08630</name>
</gene>
<name>A0A178MXS1_9PROT</name>
<feature type="compositionally biased region" description="Low complexity" evidence="1">
    <location>
        <begin position="30"/>
        <end position="41"/>
    </location>
</feature>
<feature type="region of interest" description="Disordered" evidence="1">
    <location>
        <begin position="1"/>
        <end position="58"/>
    </location>
</feature>
<reference evidence="2 3" key="1">
    <citation type="submission" date="2016-04" db="EMBL/GenBank/DDBJ databases">
        <title>Draft genome sequence of freshwater magnetotactic bacteria Magnetospirillum marisnigri SP-1 and Magnetospirillum moscoviense BB-1.</title>
        <authorList>
            <person name="Koziaeva V."/>
            <person name="Dziuba M.V."/>
            <person name="Ivanov T.M."/>
            <person name="Kuznetsov B."/>
            <person name="Grouzdev D.S."/>
        </authorList>
    </citation>
    <scope>NUCLEOTIDE SEQUENCE [LARGE SCALE GENOMIC DNA]</scope>
    <source>
        <strain evidence="2 3">BB-1</strain>
    </source>
</reference>
<accession>A0A178MXS1</accession>
<organism evidence="2 3">
    <name type="scientific">Magnetospirillum moscoviense</name>
    <dbReference type="NCBI Taxonomy" id="1437059"/>
    <lineage>
        <taxon>Bacteria</taxon>
        <taxon>Pseudomonadati</taxon>
        <taxon>Pseudomonadota</taxon>
        <taxon>Alphaproteobacteria</taxon>
        <taxon>Rhodospirillales</taxon>
        <taxon>Rhodospirillaceae</taxon>
        <taxon>Magnetospirillum</taxon>
    </lineage>
</organism>
<dbReference type="EMBL" id="LWQU01000112">
    <property type="protein sequence ID" value="OAN54417.1"/>
    <property type="molecule type" value="Genomic_DNA"/>
</dbReference>
<sequence length="89" mass="9188">MEPVSATPAHLLLHKKEQADNHSVRKTEEGAASAFASYGFGPLDEPGKAKESKPISGIGLGQNMLSAHSLSWVTAVQETGSGSAGQKTA</sequence>
<evidence type="ECO:0000256" key="1">
    <source>
        <dbReference type="SAM" id="MobiDB-lite"/>
    </source>
</evidence>
<feature type="compositionally biased region" description="Basic and acidic residues" evidence="1">
    <location>
        <begin position="14"/>
        <end position="29"/>
    </location>
</feature>
<evidence type="ECO:0000313" key="2">
    <source>
        <dbReference type="EMBL" id="OAN54417.1"/>
    </source>
</evidence>
<dbReference type="Proteomes" id="UP000078543">
    <property type="component" value="Unassembled WGS sequence"/>
</dbReference>
<dbReference type="STRING" id="1437059.A6A05_08630"/>
<comment type="caution">
    <text evidence="2">The sequence shown here is derived from an EMBL/GenBank/DDBJ whole genome shotgun (WGS) entry which is preliminary data.</text>
</comment>
<proteinExistence type="predicted"/>
<dbReference type="AlphaFoldDB" id="A0A178MXS1"/>
<keyword evidence="3" id="KW-1185">Reference proteome</keyword>
<evidence type="ECO:0000313" key="3">
    <source>
        <dbReference type="Proteomes" id="UP000078543"/>
    </source>
</evidence>